<name>A0A8S1JAB3_9CHLO</name>
<accession>A0A8S1JAB3</accession>
<keyword evidence="2" id="KW-1185">Reference proteome</keyword>
<reference evidence="1" key="1">
    <citation type="submission" date="2020-12" db="EMBL/GenBank/DDBJ databases">
        <authorList>
            <person name="Iha C."/>
        </authorList>
    </citation>
    <scope>NUCLEOTIDE SEQUENCE</scope>
</reference>
<protein>
    <submittedName>
        <fullName evidence="1">Uncharacterized protein</fullName>
    </submittedName>
</protein>
<proteinExistence type="predicted"/>
<evidence type="ECO:0000313" key="1">
    <source>
        <dbReference type="EMBL" id="CAD7703015.1"/>
    </source>
</evidence>
<gene>
    <name evidence="1" type="ORF">OSTQU699_LOCUS8372</name>
</gene>
<organism evidence="1 2">
    <name type="scientific">Ostreobium quekettii</name>
    <dbReference type="NCBI Taxonomy" id="121088"/>
    <lineage>
        <taxon>Eukaryota</taxon>
        <taxon>Viridiplantae</taxon>
        <taxon>Chlorophyta</taxon>
        <taxon>core chlorophytes</taxon>
        <taxon>Ulvophyceae</taxon>
        <taxon>TCBD clade</taxon>
        <taxon>Bryopsidales</taxon>
        <taxon>Ostreobineae</taxon>
        <taxon>Ostreobiaceae</taxon>
        <taxon>Ostreobium</taxon>
    </lineage>
</organism>
<dbReference type="AlphaFoldDB" id="A0A8S1JAB3"/>
<evidence type="ECO:0000313" key="2">
    <source>
        <dbReference type="Proteomes" id="UP000708148"/>
    </source>
</evidence>
<dbReference type="EMBL" id="CAJHUC010002033">
    <property type="protein sequence ID" value="CAD7703015.1"/>
    <property type="molecule type" value="Genomic_DNA"/>
</dbReference>
<comment type="caution">
    <text evidence="1">The sequence shown here is derived from an EMBL/GenBank/DDBJ whole genome shotgun (WGS) entry which is preliminary data.</text>
</comment>
<dbReference type="Proteomes" id="UP000708148">
    <property type="component" value="Unassembled WGS sequence"/>
</dbReference>
<sequence length="267" mass="30232">MSIANRHSRLRRMLQTTNLCRWTSEEECKPNILVNIPDQDLLSQVSPTLCVLQKTIEECEALDQACRWNGGDKGTCRAKTLDHLEDCLDREYFMFTKGLRCREDYPDFDDCVAEEACVWDAELGVCAQNPSIVDEILDNEDSVVFEDLQTLLRCSGSTRRSACIGKCVYIEEEGRCSFPPFFDESRFFDADKASDICQFFLDVKECTASEDCDDPKCQRSGEDCFASDETLIDHLYDQDSTLQDQLKAAARECPGITTEDECTAFAG</sequence>